<dbReference type="RefSeq" id="XP_041290603.1">
    <property type="nucleotide sequence ID" value="XM_041441777.1"/>
</dbReference>
<feature type="region of interest" description="Disordered" evidence="1">
    <location>
        <begin position="219"/>
        <end position="253"/>
    </location>
</feature>
<proteinExistence type="predicted"/>
<evidence type="ECO:0000256" key="2">
    <source>
        <dbReference type="SAM" id="Phobius"/>
    </source>
</evidence>
<dbReference type="OrthoDB" id="3269001at2759"/>
<dbReference type="AlphaFoldDB" id="A0A9P7JRM0"/>
<feature type="compositionally biased region" description="Basic and acidic residues" evidence="1">
    <location>
        <begin position="234"/>
        <end position="253"/>
    </location>
</feature>
<dbReference type="Proteomes" id="UP000823399">
    <property type="component" value="Unassembled WGS sequence"/>
</dbReference>
<keyword evidence="4" id="KW-1185">Reference proteome</keyword>
<feature type="transmembrane region" description="Helical" evidence="2">
    <location>
        <begin position="615"/>
        <end position="639"/>
    </location>
</feature>
<protein>
    <recommendedName>
        <fullName evidence="5">SAP domain-containing protein</fullName>
    </recommendedName>
</protein>
<sequence length="658" mass="74299">MNVDLEDGETASGEGTKSFARPSDKDMQNGVDVLTTGTFGALEMCTKPVLYHLCQDRDLRRASTKRALIKTLLNWVHTHSFNLYIINKSAQQKTKQATGDILSKPFIPPHPSKKSPQTDAESAMLLMESTDTVSDVSLLQFTKPILASLCDAKCERRSGNKSDLIGRLLDWRSSKNLLIARTALESASVALCSEQHLSIIGQKKVLVQRLIQWQLSSEQNQHDHNVHQTPTDLENSHDPLRTEHSGPTRDHQPHRVVLGQSLVTEIRRDMVRSELPTWVSRAPKALGLTVQGKLSADQWRAACTINMTITLVRLWGGMNGVAKAMLDNFMDLVTAVELGCMFIISPGHIDQYKFYMLRYLENFKDLYKTIRLVPSHHIALHLGKFLCSFGPVHAWRAFAFERYNYLLQRENTNGKFGEIELTMMNHTCRVANVRTLIQEENIRTVVSEMVEAYSNFTGKDRRGTRIRDVLQWDKTVTAQGQTHPTLKEVILEDKIYSALLRLIDATEEHCYVAEGTPHSSEQLFLRRKAVLSNCILIGGISYRPSNFSHCDSNIVFRSASDSKPQPGRIIKIFLHHRYSLSDCIVEETFLVVHPLIPLSDIDVPMIPTINTLSQGGFFVTTGIIAITVSFDHLVLFVILQRQPCTFIIYVSPAYMSSR</sequence>
<keyword evidence="2" id="KW-0472">Membrane</keyword>
<accession>A0A9P7JRM0</accession>
<evidence type="ECO:0000256" key="1">
    <source>
        <dbReference type="SAM" id="MobiDB-lite"/>
    </source>
</evidence>
<evidence type="ECO:0000313" key="3">
    <source>
        <dbReference type="EMBL" id="KAG2103706.1"/>
    </source>
</evidence>
<name>A0A9P7JRM0_9AGAM</name>
<comment type="caution">
    <text evidence="3">The sequence shown here is derived from an EMBL/GenBank/DDBJ whole genome shotgun (WGS) entry which is preliminary data.</text>
</comment>
<evidence type="ECO:0000313" key="4">
    <source>
        <dbReference type="Proteomes" id="UP000823399"/>
    </source>
</evidence>
<keyword evidence="2" id="KW-0812">Transmembrane</keyword>
<organism evidence="3 4">
    <name type="scientific">Suillus discolor</name>
    <dbReference type="NCBI Taxonomy" id="1912936"/>
    <lineage>
        <taxon>Eukaryota</taxon>
        <taxon>Fungi</taxon>
        <taxon>Dikarya</taxon>
        <taxon>Basidiomycota</taxon>
        <taxon>Agaricomycotina</taxon>
        <taxon>Agaricomycetes</taxon>
        <taxon>Agaricomycetidae</taxon>
        <taxon>Boletales</taxon>
        <taxon>Suillineae</taxon>
        <taxon>Suillaceae</taxon>
        <taxon>Suillus</taxon>
    </lineage>
</organism>
<evidence type="ECO:0008006" key="5">
    <source>
        <dbReference type="Google" id="ProtNLM"/>
    </source>
</evidence>
<dbReference type="GeneID" id="64704036"/>
<keyword evidence="2" id="KW-1133">Transmembrane helix</keyword>
<feature type="region of interest" description="Disordered" evidence="1">
    <location>
        <begin position="1"/>
        <end position="27"/>
    </location>
</feature>
<reference evidence="3" key="1">
    <citation type="journal article" date="2020" name="New Phytol.">
        <title>Comparative genomics reveals dynamic genome evolution in host specialist ectomycorrhizal fungi.</title>
        <authorList>
            <person name="Lofgren L.A."/>
            <person name="Nguyen N.H."/>
            <person name="Vilgalys R."/>
            <person name="Ruytinx J."/>
            <person name="Liao H.L."/>
            <person name="Branco S."/>
            <person name="Kuo A."/>
            <person name="LaButti K."/>
            <person name="Lipzen A."/>
            <person name="Andreopoulos W."/>
            <person name="Pangilinan J."/>
            <person name="Riley R."/>
            <person name="Hundley H."/>
            <person name="Na H."/>
            <person name="Barry K."/>
            <person name="Grigoriev I.V."/>
            <person name="Stajich J.E."/>
            <person name="Kennedy P.G."/>
        </authorList>
    </citation>
    <scope>NUCLEOTIDE SEQUENCE</scope>
    <source>
        <strain evidence="3">FC423</strain>
    </source>
</reference>
<dbReference type="EMBL" id="JABBWM010000043">
    <property type="protein sequence ID" value="KAG2103706.1"/>
    <property type="molecule type" value="Genomic_DNA"/>
</dbReference>
<gene>
    <name evidence="3" type="ORF">F5147DRAFT_775831</name>
</gene>